<proteinExistence type="inferred from homology"/>
<organism evidence="3 4">
    <name type="scientific">Streptomyces katrae</name>
    <dbReference type="NCBI Taxonomy" id="68223"/>
    <lineage>
        <taxon>Bacteria</taxon>
        <taxon>Bacillati</taxon>
        <taxon>Actinomycetota</taxon>
        <taxon>Actinomycetes</taxon>
        <taxon>Kitasatosporales</taxon>
        <taxon>Streptomycetaceae</taxon>
        <taxon>Streptomyces</taxon>
    </lineage>
</organism>
<dbReference type="PRINTS" id="PR00081">
    <property type="entry name" value="GDHRDH"/>
</dbReference>
<dbReference type="PANTHER" id="PTHR43639">
    <property type="entry name" value="OXIDOREDUCTASE, SHORT-CHAIN DEHYDROGENASE/REDUCTASE FAMILY (AFU_ORTHOLOGUE AFUA_5G02870)"/>
    <property type="match status" value="1"/>
</dbReference>
<dbReference type="EMBL" id="JZWV01000067">
    <property type="protein sequence ID" value="KJY38412.1"/>
    <property type="molecule type" value="Genomic_DNA"/>
</dbReference>
<dbReference type="RefSeq" id="WP_045945899.1">
    <property type="nucleotide sequence ID" value="NZ_JZWV01000067.1"/>
</dbReference>
<dbReference type="PATRIC" id="fig|68223.7.peg.8277"/>
<dbReference type="AlphaFoldDB" id="A0A0F4JVL6"/>
<evidence type="ECO:0000313" key="4">
    <source>
        <dbReference type="Proteomes" id="UP000033551"/>
    </source>
</evidence>
<dbReference type="Pfam" id="PF13561">
    <property type="entry name" value="adh_short_C2"/>
    <property type="match status" value="1"/>
</dbReference>
<comment type="similarity">
    <text evidence="1">Belongs to the short-chain dehydrogenases/reductases (SDR) family.</text>
</comment>
<dbReference type="FunFam" id="3.40.50.720:FF:000084">
    <property type="entry name" value="Short-chain dehydrogenase reductase"/>
    <property type="match status" value="1"/>
</dbReference>
<keyword evidence="4" id="KW-1185">Reference proteome</keyword>
<dbReference type="STRING" id="68223.GCA_002028425_04760"/>
<evidence type="ECO:0000313" key="3">
    <source>
        <dbReference type="EMBL" id="KJY38412.1"/>
    </source>
</evidence>
<name>A0A0F4JVL6_9ACTN</name>
<accession>A0A0F4JVL6</accession>
<gene>
    <name evidence="3" type="ORF">VR44_03695</name>
</gene>
<keyword evidence="2" id="KW-0560">Oxidoreductase</keyword>
<comment type="caution">
    <text evidence="3">The sequence shown here is derived from an EMBL/GenBank/DDBJ whole genome shotgun (WGS) entry which is preliminary data.</text>
</comment>
<evidence type="ECO:0000256" key="2">
    <source>
        <dbReference type="ARBA" id="ARBA00023002"/>
    </source>
</evidence>
<sequence length="253" mass="25779">MGVLKGKTALVTGGSRGIGRAVAQRLARDGALVAVHYGRNEAAAKETVAAIESEGGRAFAIGAELGVPGDAQALWAAYEAHPAHTERVDVLVNNAGAAAFAGIGETDEETFQRVQAVNAQAPFFVIKHGLERLADGGRIVNVTGTPDIALPAILATIMAKGAVNALTVSLAAALAPRGITVNSVGPGITETELNAAWLADPAARAHAASRSVFNRVGTVEEVADVVAFLASPDSRWVTGQHLSATGGLQLALL</sequence>
<reference evidence="3 4" key="1">
    <citation type="submission" date="2015-02" db="EMBL/GenBank/DDBJ databases">
        <authorList>
            <person name="Ju K.-S."/>
            <person name="Doroghazi J.R."/>
            <person name="Metcalf W."/>
        </authorList>
    </citation>
    <scope>NUCLEOTIDE SEQUENCE [LARGE SCALE GENOMIC DNA]</scope>
    <source>
        <strain evidence="3 4">NRRL ISP-5550</strain>
    </source>
</reference>
<dbReference type="PANTHER" id="PTHR43639:SF1">
    <property type="entry name" value="SHORT-CHAIN DEHYDROGENASE_REDUCTASE FAMILY PROTEIN"/>
    <property type="match status" value="1"/>
</dbReference>
<dbReference type="Gene3D" id="3.40.50.720">
    <property type="entry name" value="NAD(P)-binding Rossmann-like Domain"/>
    <property type="match status" value="1"/>
</dbReference>
<dbReference type="GO" id="GO:0016491">
    <property type="term" value="F:oxidoreductase activity"/>
    <property type="evidence" value="ECO:0007669"/>
    <property type="project" value="UniProtKB-KW"/>
</dbReference>
<protein>
    <submittedName>
        <fullName evidence="3">Short-chain dehydrogenase</fullName>
    </submittedName>
</protein>
<dbReference type="SUPFAM" id="SSF51735">
    <property type="entry name" value="NAD(P)-binding Rossmann-fold domains"/>
    <property type="match status" value="1"/>
</dbReference>
<dbReference type="PRINTS" id="PR00080">
    <property type="entry name" value="SDRFAMILY"/>
</dbReference>
<dbReference type="Proteomes" id="UP000033551">
    <property type="component" value="Unassembled WGS sequence"/>
</dbReference>
<dbReference type="OrthoDB" id="9803333at2"/>
<dbReference type="InterPro" id="IPR002347">
    <property type="entry name" value="SDR_fam"/>
</dbReference>
<evidence type="ECO:0000256" key="1">
    <source>
        <dbReference type="ARBA" id="ARBA00006484"/>
    </source>
</evidence>
<dbReference type="InterPro" id="IPR036291">
    <property type="entry name" value="NAD(P)-bd_dom_sf"/>
</dbReference>